<gene>
    <name evidence="2" type="ORF">PoB_004792800</name>
</gene>
<feature type="region of interest" description="Disordered" evidence="1">
    <location>
        <begin position="44"/>
        <end position="63"/>
    </location>
</feature>
<dbReference type="Proteomes" id="UP000735302">
    <property type="component" value="Unassembled WGS sequence"/>
</dbReference>
<keyword evidence="3" id="KW-1185">Reference proteome</keyword>
<evidence type="ECO:0000256" key="1">
    <source>
        <dbReference type="SAM" id="MobiDB-lite"/>
    </source>
</evidence>
<dbReference type="EMBL" id="BLXT01005252">
    <property type="protein sequence ID" value="GFO21423.1"/>
    <property type="molecule type" value="Genomic_DNA"/>
</dbReference>
<dbReference type="AlphaFoldDB" id="A0AAV4BQM8"/>
<evidence type="ECO:0000313" key="3">
    <source>
        <dbReference type="Proteomes" id="UP000735302"/>
    </source>
</evidence>
<feature type="compositionally biased region" description="Basic and acidic residues" evidence="1">
    <location>
        <begin position="46"/>
        <end position="59"/>
    </location>
</feature>
<proteinExistence type="predicted"/>
<reference evidence="2 3" key="1">
    <citation type="journal article" date="2021" name="Elife">
        <title>Chloroplast acquisition without the gene transfer in kleptoplastic sea slugs, Plakobranchus ocellatus.</title>
        <authorList>
            <person name="Maeda T."/>
            <person name="Takahashi S."/>
            <person name="Yoshida T."/>
            <person name="Shimamura S."/>
            <person name="Takaki Y."/>
            <person name="Nagai Y."/>
            <person name="Toyoda A."/>
            <person name="Suzuki Y."/>
            <person name="Arimoto A."/>
            <person name="Ishii H."/>
            <person name="Satoh N."/>
            <person name="Nishiyama T."/>
            <person name="Hasebe M."/>
            <person name="Maruyama T."/>
            <person name="Minagawa J."/>
            <person name="Obokata J."/>
            <person name="Shigenobu S."/>
        </authorList>
    </citation>
    <scope>NUCLEOTIDE SEQUENCE [LARGE SCALE GENOMIC DNA]</scope>
</reference>
<protein>
    <submittedName>
        <fullName evidence="2">Uncharacterized protein</fullName>
    </submittedName>
</protein>
<sequence length="135" mass="15140">MLEHSLLLRSLLITNGQDKLADPHATVFQLGKTGEEDQYCLAASDSKSDQATKEKKKPDISINPIPHQLNLIKETRPQQTDYHTFGSFVSHDAGGGARTCDKMIPADLRADLLATVPQKLRSPYCRWYRHHSSNL</sequence>
<comment type="caution">
    <text evidence="2">The sequence shown here is derived from an EMBL/GenBank/DDBJ whole genome shotgun (WGS) entry which is preliminary data.</text>
</comment>
<accession>A0AAV4BQM8</accession>
<evidence type="ECO:0000313" key="2">
    <source>
        <dbReference type="EMBL" id="GFO21423.1"/>
    </source>
</evidence>
<name>A0AAV4BQM8_9GAST</name>
<organism evidence="2 3">
    <name type="scientific">Plakobranchus ocellatus</name>
    <dbReference type="NCBI Taxonomy" id="259542"/>
    <lineage>
        <taxon>Eukaryota</taxon>
        <taxon>Metazoa</taxon>
        <taxon>Spiralia</taxon>
        <taxon>Lophotrochozoa</taxon>
        <taxon>Mollusca</taxon>
        <taxon>Gastropoda</taxon>
        <taxon>Heterobranchia</taxon>
        <taxon>Euthyneura</taxon>
        <taxon>Panpulmonata</taxon>
        <taxon>Sacoglossa</taxon>
        <taxon>Placobranchoidea</taxon>
        <taxon>Plakobranchidae</taxon>
        <taxon>Plakobranchus</taxon>
    </lineage>
</organism>